<accession>A0A673U5D1</accession>
<feature type="domain" description="Tyrosine specific protein phosphatases" evidence="12">
    <location>
        <begin position="193"/>
        <end position="272"/>
    </location>
</feature>
<organism evidence="13 14">
    <name type="scientific">Suricata suricatta</name>
    <name type="common">Meerkat</name>
    <dbReference type="NCBI Taxonomy" id="37032"/>
    <lineage>
        <taxon>Eukaryota</taxon>
        <taxon>Metazoa</taxon>
        <taxon>Chordata</taxon>
        <taxon>Craniata</taxon>
        <taxon>Vertebrata</taxon>
        <taxon>Euteleostomi</taxon>
        <taxon>Mammalia</taxon>
        <taxon>Eutheria</taxon>
        <taxon>Laurasiatheria</taxon>
        <taxon>Carnivora</taxon>
        <taxon>Feliformia</taxon>
        <taxon>Herpestidae</taxon>
        <taxon>Suricata</taxon>
    </lineage>
</organism>
<evidence type="ECO:0000256" key="6">
    <source>
        <dbReference type="ARBA" id="ARBA00022801"/>
    </source>
</evidence>
<sequence>MGTVTRLLPHHSIWHSLKWKGKHWLNIRHEASDFPCRVAKLPKNKNRNRYRDVSPFDHSRIKLHQEDNDYINASLIEMEEAQRSYILTQGPLPNTCGHFWEMVWEQKSRGVVMLNRLMEKGSLKCAQYWPQKEEKERIFEDTNLKLTLISEDIKSYYTVRQLELENLTSQETREILHFHYTTWPDFGVPESPASFLNFLFKVRESGSLSTEYGPVVVHCSAGIGRSGTFCLADTCLLLMDKRKDPSSVDIKKVLLEMRKFRMGLIQTADQLRFSYLAVIEGARFIMGDSSVQEQWKELSHEDLEPPPEHAPPPPRPPKRVLEPHNGKCKEFFPNHQWVKDEAGEDKEEDSPVKEEARTPLSAACSGERTSPDAGGEVRRRVTGAGPAQGEPAPPKEPQDQAPVLWKPFLVNMCMATVLTAGAYLCYRVPSRSPVEAQRMLDSGIFWINYVTAPLTLICNRDTIVYSRTSVGHGHRALLPGKQESVETPAFTERPKKGLQLDGAQLCDVHHDHLRPGREEVGDVAGHCAQGHRAQAPQLCHLQVRGGVVGDAPARPLGTVGRPLCLAHLDLQVRVQRGGEGLLLLVPGLAVIRLDPALELPALAAQAHEHLRAQEGVRQPPQGLLPRATCLGALPAGRAGIGTKTQPGPWFSASPDPPGPGGKP</sequence>
<evidence type="ECO:0000256" key="9">
    <source>
        <dbReference type="ARBA" id="ARBA00023136"/>
    </source>
</evidence>
<dbReference type="PROSITE" id="PS50056">
    <property type="entry name" value="TYR_PHOSPHATASE_2"/>
    <property type="match status" value="1"/>
</dbReference>
<evidence type="ECO:0000256" key="8">
    <source>
        <dbReference type="ARBA" id="ARBA00022912"/>
    </source>
</evidence>
<dbReference type="InterPro" id="IPR003595">
    <property type="entry name" value="Tyr_Pase_cat"/>
</dbReference>
<dbReference type="GO" id="GO:0005783">
    <property type="term" value="C:endoplasmic reticulum"/>
    <property type="evidence" value="ECO:0007669"/>
    <property type="project" value="UniProtKB-SubCell"/>
</dbReference>
<dbReference type="GO" id="GO:0005769">
    <property type="term" value="C:early endosome"/>
    <property type="evidence" value="ECO:0007669"/>
    <property type="project" value="TreeGrafter"/>
</dbReference>
<dbReference type="GO" id="GO:1903898">
    <property type="term" value="P:negative regulation of PERK-mediated unfolded protein response"/>
    <property type="evidence" value="ECO:0007669"/>
    <property type="project" value="TreeGrafter"/>
</dbReference>
<evidence type="ECO:0000256" key="7">
    <source>
        <dbReference type="ARBA" id="ARBA00022824"/>
    </source>
</evidence>
<feature type="region of interest" description="Disordered" evidence="10">
    <location>
        <begin position="635"/>
        <end position="663"/>
    </location>
</feature>
<feature type="compositionally biased region" description="Pro residues" evidence="10">
    <location>
        <begin position="654"/>
        <end position="663"/>
    </location>
</feature>
<keyword evidence="6" id="KW-0378">Hydrolase</keyword>
<dbReference type="PROSITE" id="PS50055">
    <property type="entry name" value="TYR_PHOSPHATASE_PTP"/>
    <property type="match status" value="1"/>
</dbReference>
<feature type="domain" description="Tyrosine-protein phosphatase" evidence="11">
    <location>
        <begin position="35"/>
        <end position="281"/>
    </location>
</feature>
<dbReference type="SMART" id="SM00194">
    <property type="entry name" value="PTPc"/>
    <property type="match status" value="1"/>
</dbReference>
<dbReference type="Pfam" id="PF00102">
    <property type="entry name" value="Y_phosphatase"/>
    <property type="match status" value="1"/>
</dbReference>
<dbReference type="PROSITE" id="PS00383">
    <property type="entry name" value="TYR_PHOSPHATASE_1"/>
    <property type="match status" value="1"/>
</dbReference>
<dbReference type="PANTHER" id="PTHR46047:SF2">
    <property type="entry name" value="TYROSINE-PROTEIN PHOSPHATASE NON-RECEPTOR TYPE 1"/>
    <property type="match status" value="1"/>
</dbReference>
<evidence type="ECO:0000256" key="10">
    <source>
        <dbReference type="SAM" id="MobiDB-lite"/>
    </source>
</evidence>
<dbReference type="Proteomes" id="UP000472268">
    <property type="component" value="Chromosome 12"/>
</dbReference>
<gene>
    <name evidence="13" type="primary">PTPN1</name>
</gene>
<dbReference type="InterPro" id="IPR016130">
    <property type="entry name" value="Tyr_Pase_AS"/>
</dbReference>
<evidence type="ECO:0000256" key="3">
    <source>
        <dbReference type="ARBA" id="ARBA00009701"/>
    </source>
</evidence>
<reference evidence="13 14" key="1">
    <citation type="submission" date="2019-05" db="EMBL/GenBank/DDBJ databases">
        <title>A Chromosome-scale Meerkat (S. suricatta) Genome Assembly.</title>
        <authorList>
            <person name="Dudchenko O."/>
            <person name="Lieberman Aiden E."/>
            <person name="Tung J."/>
            <person name="Barreiro L.B."/>
            <person name="Clutton-Brock T.H."/>
        </authorList>
    </citation>
    <scope>NUCLEOTIDE SEQUENCE [LARGE SCALE GENOMIC DNA]</scope>
</reference>
<protein>
    <recommendedName>
        <fullName evidence="4">protein-tyrosine-phosphatase</fullName>
        <ecNumber evidence="4">3.1.3.48</ecNumber>
    </recommendedName>
</protein>
<dbReference type="SUPFAM" id="SSF52799">
    <property type="entry name" value="(Phosphotyrosine protein) phosphatases II"/>
    <property type="match status" value="1"/>
</dbReference>
<dbReference type="InterPro" id="IPR000387">
    <property type="entry name" value="Tyr_Pase_dom"/>
</dbReference>
<feature type="compositionally biased region" description="Basic and acidic residues" evidence="10">
    <location>
        <begin position="295"/>
        <end position="307"/>
    </location>
</feature>
<evidence type="ECO:0000256" key="2">
    <source>
        <dbReference type="ARBA" id="ARBA00004308"/>
    </source>
</evidence>
<dbReference type="GO" id="GO:0070373">
    <property type="term" value="P:negative regulation of ERK1 and ERK2 cascade"/>
    <property type="evidence" value="ECO:0007669"/>
    <property type="project" value="TreeGrafter"/>
</dbReference>
<keyword evidence="14" id="KW-1185">Reference proteome</keyword>
<dbReference type="Ensembl" id="ENSSSUT00005023638.1">
    <property type="protein sequence ID" value="ENSSSUP00005020673.1"/>
    <property type="gene ID" value="ENSSSUG00005013407.1"/>
</dbReference>
<evidence type="ECO:0000256" key="5">
    <source>
        <dbReference type="ARBA" id="ARBA00022553"/>
    </source>
</evidence>
<dbReference type="InterPro" id="IPR051985">
    <property type="entry name" value="NR_tyrosine_phosphatase"/>
</dbReference>
<dbReference type="PRINTS" id="PR00700">
    <property type="entry name" value="PRTYPHPHTASE"/>
</dbReference>
<dbReference type="InterPro" id="IPR029021">
    <property type="entry name" value="Prot-tyrosine_phosphatase-like"/>
</dbReference>
<proteinExistence type="inferred from homology"/>
<reference evidence="13" key="3">
    <citation type="submission" date="2025-09" db="UniProtKB">
        <authorList>
            <consortium name="Ensembl"/>
        </authorList>
    </citation>
    <scope>IDENTIFICATION</scope>
</reference>
<evidence type="ECO:0000313" key="13">
    <source>
        <dbReference type="Ensembl" id="ENSSSUP00005020673.1"/>
    </source>
</evidence>
<evidence type="ECO:0000259" key="12">
    <source>
        <dbReference type="PROSITE" id="PS50056"/>
    </source>
</evidence>
<evidence type="ECO:0000259" key="11">
    <source>
        <dbReference type="PROSITE" id="PS50055"/>
    </source>
</evidence>
<comment type="subcellular location">
    <subcellularLocation>
        <location evidence="2">Endomembrane system</location>
    </subcellularLocation>
    <subcellularLocation>
        <location evidence="1">Endoplasmic reticulum</location>
    </subcellularLocation>
</comment>
<dbReference type="GO" id="GO:0019901">
    <property type="term" value="F:protein kinase binding"/>
    <property type="evidence" value="ECO:0007669"/>
    <property type="project" value="TreeGrafter"/>
</dbReference>
<comment type="similarity">
    <text evidence="3">Belongs to the protein-tyrosine phosphatase family. Non-receptor class 1 subfamily.</text>
</comment>
<keyword evidence="9" id="KW-0472">Membrane</keyword>
<evidence type="ECO:0000256" key="1">
    <source>
        <dbReference type="ARBA" id="ARBA00004240"/>
    </source>
</evidence>
<keyword evidence="7" id="KW-0256">Endoplasmic reticulum</keyword>
<keyword evidence="8" id="KW-0904">Protein phosphatase</keyword>
<dbReference type="PANTHER" id="PTHR46047">
    <property type="entry name" value="TYROSINE-PROTEIN PHOSPHATASE NON-RECEPTOR TYPE 61F"/>
    <property type="match status" value="1"/>
</dbReference>
<dbReference type="SMART" id="SM00404">
    <property type="entry name" value="PTPc_motif"/>
    <property type="match status" value="1"/>
</dbReference>
<dbReference type="AlphaFoldDB" id="A0A673U5D1"/>
<reference evidence="13" key="2">
    <citation type="submission" date="2025-08" db="UniProtKB">
        <authorList>
            <consortium name="Ensembl"/>
        </authorList>
    </citation>
    <scope>IDENTIFICATION</scope>
</reference>
<dbReference type="FunFam" id="3.90.190.10:FF:000025">
    <property type="entry name" value="Tyrosine-protein phosphatase non-receptor type 1"/>
    <property type="match status" value="1"/>
</dbReference>
<feature type="compositionally biased region" description="Basic and acidic residues" evidence="10">
    <location>
        <begin position="319"/>
        <end position="341"/>
    </location>
</feature>
<dbReference type="Gene3D" id="3.90.190.10">
    <property type="entry name" value="Protein tyrosine phosphatase superfamily"/>
    <property type="match status" value="1"/>
</dbReference>
<dbReference type="InterPro" id="IPR000242">
    <property type="entry name" value="PTP_cat"/>
</dbReference>
<keyword evidence="5" id="KW-0597">Phosphoprotein</keyword>
<evidence type="ECO:0000313" key="14">
    <source>
        <dbReference type="Proteomes" id="UP000472268"/>
    </source>
</evidence>
<dbReference type="EC" id="3.1.3.48" evidence="4"/>
<evidence type="ECO:0000256" key="4">
    <source>
        <dbReference type="ARBA" id="ARBA00013064"/>
    </source>
</evidence>
<dbReference type="GO" id="GO:0004726">
    <property type="term" value="F:non-membrane spanning protein tyrosine phosphatase activity"/>
    <property type="evidence" value="ECO:0007669"/>
    <property type="project" value="TreeGrafter"/>
</dbReference>
<feature type="region of interest" description="Disordered" evidence="10">
    <location>
        <begin position="295"/>
        <end position="400"/>
    </location>
</feature>
<name>A0A673U5D1_SURSU</name>